<dbReference type="Proteomes" id="UP001224412">
    <property type="component" value="Unassembled WGS sequence"/>
</dbReference>
<dbReference type="InterPro" id="IPR002524">
    <property type="entry name" value="Cation_efflux"/>
</dbReference>
<feature type="transmembrane region" description="Helical" evidence="9">
    <location>
        <begin position="108"/>
        <end position="127"/>
    </location>
</feature>
<dbReference type="SUPFAM" id="SSF161111">
    <property type="entry name" value="Cation efflux protein transmembrane domain-like"/>
    <property type="match status" value="1"/>
</dbReference>
<keyword evidence="4 9" id="KW-0812">Transmembrane</keyword>
<keyword evidence="7 9" id="KW-0472">Membrane</keyword>
<evidence type="ECO:0000256" key="5">
    <source>
        <dbReference type="ARBA" id="ARBA00022989"/>
    </source>
</evidence>
<evidence type="ECO:0000259" key="11">
    <source>
        <dbReference type="Pfam" id="PF16916"/>
    </source>
</evidence>
<keyword evidence="6" id="KW-0406">Ion transport</keyword>
<evidence type="ECO:0000256" key="9">
    <source>
        <dbReference type="SAM" id="Phobius"/>
    </source>
</evidence>
<dbReference type="InterPro" id="IPR027470">
    <property type="entry name" value="Cation_efflux_CTD"/>
</dbReference>
<evidence type="ECO:0000313" key="13">
    <source>
        <dbReference type="Proteomes" id="UP001224412"/>
    </source>
</evidence>
<organism evidence="12 13">
    <name type="scientific">Corynebacterium pseudodiphtheriticum</name>
    <dbReference type="NCBI Taxonomy" id="37637"/>
    <lineage>
        <taxon>Bacteria</taxon>
        <taxon>Bacillati</taxon>
        <taxon>Actinomycetota</taxon>
        <taxon>Actinomycetes</taxon>
        <taxon>Mycobacteriales</taxon>
        <taxon>Corynebacteriaceae</taxon>
        <taxon>Corynebacterium</taxon>
    </lineage>
</organism>
<dbReference type="Gene3D" id="1.20.1510.10">
    <property type="entry name" value="Cation efflux protein transmembrane domain"/>
    <property type="match status" value="1"/>
</dbReference>
<comment type="subcellular location">
    <subcellularLocation>
        <location evidence="1">Membrane</location>
        <topology evidence="1">Multi-pass membrane protein</topology>
    </subcellularLocation>
</comment>
<proteinExistence type="inferred from homology"/>
<dbReference type="PANTHER" id="PTHR11562">
    <property type="entry name" value="CATION EFFLUX PROTEIN/ ZINC TRANSPORTER"/>
    <property type="match status" value="1"/>
</dbReference>
<dbReference type="InterPro" id="IPR050681">
    <property type="entry name" value="CDF/SLC30A"/>
</dbReference>
<dbReference type="PANTHER" id="PTHR11562:SF17">
    <property type="entry name" value="RE54080P-RELATED"/>
    <property type="match status" value="1"/>
</dbReference>
<dbReference type="GO" id="GO:0005886">
    <property type="term" value="C:plasma membrane"/>
    <property type="evidence" value="ECO:0007669"/>
    <property type="project" value="TreeGrafter"/>
</dbReference>
<dbReference type="Pfam" id="PF16916">
    <property type="entry name" value="ZT_dimer"/>
    <property type="match status" value="1"/>
</dbReference>
<reference evidence="12" key="1">
    <citation type="submission" date="2023-05" db="EMBL/GenBank/DDBJ databases">
        <title>Metabolic capabilities are highly conserved among human nasal-associated Corynebacterium species in pangenomic analyses.</title>
        <authorList>
            <person name="Tran T.H."/>
            <person name="Roberts A.Q."/>
            <person name="Escapa I.F."/>
            <person name="Gao W."/>
            <person name="Conlan S."/>
            <person name="Kong H."/>
            <person name="Segre J.A."/>
            <person name="Kelly M.S."/>
            <person name="Lemon K.P."/>
        </authorList>
    </citation>
    <scope>NUCLEOTIDE SEQUENCE</scope>
    <source>
        <strain evidence="12">KPL2773</strain>
    </source>
</reference>
<name>A0AAP4BRJ5_9CORY</name>
<gene>
    <name evidence="12" type="ORF">QPX42_08345</name>
</gene>
<dbReference type="InterPro" id="IPR027469">
    <property type="entry name" value="Cation_efflux_TMD_sf"/>
</dbReference>
<feature type="transmembrane region" description="Helical" evidence="9">
    <location>
        <begin position="69"/>
        <end position="87"/>
    </location>
</feature>
<feature type="transmembrane region" description="Helical" evidence="9">
    <location>
        <begin position="139"/>
        <end position="159"/>
    </location>
</feature>
<dbReference type="AlphaFoldDB" id="A0AAP4BRJ5"/>
<evidence type="ECO:0000256" key="3">
    <source>
        <dbReference type="ARBA" id="ARBA00022448"/>
    </source>
</evidence>
<dbReference type="NCBIfam" id="TIGR01297">
    <property type="entry name" value="CDF"/>
    <property type="match status" value="1"/>
</dbReference>
<dbReference type="Pfam" id="PF01545">
    <property type="entry name" value="Cation_efflux"/>
    <property type="match status" value="1"/>
</dbReference>
<evidence type="ECO:0000259" key="10">
    <source>
        <dbReference type="Pfam" id="PF01545"/>
    </source>
</evidence>
<keyword evidence="3" id="KW-0813">Transport</keyword>
<dbReference type="InterPro" id="IPR036837">
    <property type="entry name" value="Cation_efflux_CTD_sf"/>
</dbReference>
<sequence>MCTHSPETAHASQSCPQRQGQHGPGHCHHGAATGVRLVAVIVLTTVILVAEIVGAFWSGSLALLADAGHMATDSVGLVMAGLAMWWGQRKATQLATYGFARAEVIASALNALLVMAIAVWIMIAALRRIHYPAELSAEVMMVVATIGLLANLLAMLLLHKPSQNSLNIKGAYLHIISDMLSSVGVIFASGVVWATGWNGADVAVSVLILAVLLPRCWHLLKQSLSVLMQHAPAGLDYVAIQREILRIPGVQQVYDLHLWSLTGSDAVATVHVVATRQHEIVLRHVENVLRTKYGIARTTVQVETASPATEHCSAAQPPKATSTADRAAAHHPHTTEHQGWQLWDKTAVSCTRNWRAPVVRTSTSRYHLTS</sequence>
<dbReference type="EMBL" id="JASNVH010000012">
    <property type="protein sequence ID" value="MDK4307547.1"/>
    <property type="molecule type" value="Genomic_DNA"/>
</dbReference>
<comment type="caution">
    <text evidence="12">The sequence shown here is derived from an EMBL/GenBank/DDBJ whole genome shotgun (WGS) entry which is preliminary data.</text>
</comment>
<feature type="domain" description="Cation efflux protein transmembrane" evidence="10">
    <location>
        <begin position="38"/>
        <end position="228"/>
    </location>
</feature>
<evidence type="ECO:0000256" key="7">
    <source>
        <dbReference type="ARBA" id="ARBA00023136"/>
    </source>
</evidence>
<evidence type="ECO:0000256" key="4">
    <source>
        <dbReference type="ARBA" id="ARBA00022692"/>
    </source>
</evidence>
<dbReference type="GO" id="GO:0005385">
    <property type="term" value="F:zinc ion transmembrane transporter activity"/>
    <property type="evidence" value="ECO:0007669"/>
    <property type="project" value="TreeGrafter"/>
</dbReference>
<evidence type="ECO:0000256" key="2">
    <source>
        <dbReference type="ARBA" id="ARBA00008873"/>
    </source>
</evidence>
<feature type="domain" description="Cation efflux protein cytoplasmic" evidence="11">
    <location>
        <begin position="234"/>
        <end position="304"/>
    </location>
</feature>
<evidence type="ECO:0000313" key="12">
    <source>
        <dbReference type="EMBL" id="MDK4307547.1"/>
    </source>
</evidence>
<evidence type="ECO:0000256" key="8">
    <source>
        <dbReference type="SAM" id="MobiDB-lite"/>
    </source>
</evidence>
<feature type="transmembrane region" description="Helical" evidence="9">
    <location>
        <begin position="171"/>
        <end position="196"/>
    </location>
</feature>
<feature type="region of interest" description="Disordered" evidence="8">
    <location>
        <begin position="1"/>
        <end position="27"/>
    </location>
</feature>
<dbReference type="SUPFAM" id="SSF160240">
    <property type="entry name" value="Cation efflux protein cytoplasmic domain-like"/>
    <property type="match status" value="1"/>
</dbReference>
<evidence type="ECO:0000256" key="1">
    <source>
        <dbReference type="ARBA" id="ARBA00004141"/>
    </source>
</evidence>
<dbReference type="RefSeq" id="WP_284588759.1">
    <property type="nucleotide sequence ID" value="NZ_JASNUC010000002.1"/>
</dbReference>
<feature type="transmembrane region" description="Helical" evidence="9">
    <location>
        <begin position="37"/>
        <end position="57"/>
    </location>
</feature>
<dbReference type="InterPro" id="IPR058533">
    <property type="entry name" value="Cation_efflux_TM"/>
</dbReference>
<evidence type="ECO:0000256" key="6">
    <source>
        <dbReference type="ARBA" id="ARBA00023065"/>
    </source>
</evidence>
<feature type="transmembrane region" description="Helical" evidence="9">
    <location>
        <begin position="202"/>
        <end position="220"/>
    </location>
</feature>
<protein>
    <submittedName>
        <fullName evidence="12">Cation diffusion facilitator family transporter</fullName>
    </submittedName>
</protein>
<feature type="region of interest" description="Disordered" evidence="8">
    <location>
        <begin position="306"/>
        <end position="339"/>
    </location>
</feature>
<accession>A0AAP4BRJ5</accession>
<keyword evidence="5 9" id="KW-1133">Transmembrane helix</keyword>
<comment type="similarity">
    <text evidence="2">Belongs to the cation diffusion facilitator (CDF) transporter (TC 2.A.4) family. SLC30A subfamily.</text>
</comment>